<evidence type="ECO:0000256" key="3">
    <source>
        <dbReference type="ARBA" id="ARBA00022692"/>
    </source>
</evidence>
<dbReference type="RefSeq" id="WP_139082075.1">
    <property type="nucleotide sequence ID" value="NZ_VDFV01000017.1"/>
</dbReference>
<dbReference type="GO" id="GO:0016020">
    <property type="term" value="C:membrane"/>
    <property type="evidence" value="ECO:0007669"/>
    <property type="project" value="UniProtKB-SubCell"/>
</dbReference>
<dbReference type="Proteomes" id="UP000305709">
    <property type="component" value="Unassembled WGS sequence"/>
</dbReference>
<keyword evidence="11" id="KW-1185">Reference proteome</keyword>
<comment type="similarity">
    <text evidence="2 6">Belongs to the band 7/mec-2 family. HflK subfamily.</text>
</comment>
<protein>
    <recommendedName>
        <fullName evidence="6">Protein HflK</fullName>
    </recommendedName>
</protein>
<dbReference type="SMART" id="SM00244">
    <property type="entry name" value="PHB"/>
    <property type="match status" value="1"/>
</dbReference>
<feature type="domain" description="Band 7" evidence="9">
    <location>
        <begin position="93"/>
        <end position="267"/>
    </location>
</feature>
<feature type="transmembrane region" description="Helical" evidence="6">
    <location>
        <begin position="77"/>
        <end position="98"/>
    </location>
</feature>
<proteinExistence type="inferred from homology"/>
<dbReference type="Gene3D" id="3.30.479.30">
    <property type="entry name" value="Band 7 domain"/>
    <property type="match status" value="1"/>
</dbReference>
<dbReference type="OrthoDB" id="9779595at2"/>
<comment type="caution">
    <text evidence="10">The sequence shown here is derived from an EMBL/GenBank/DDBJ whole genome shotgun (WGS) entry which is preliminary data.</text>
</comment>
<dbReference type="InterPro" id="IPR050710">
    <property type="entry name" value="Band7/mec-2_domain"/>
</dbReference>
<dbReference type="EMBL" id="VDFV01000017">
    <property type="protein sequence ID" value="TNC70868.1"/>
    <property type="molecule type" value="Genomic_DNA"/>
</dbReference>
<gene>
    <name evidence="10" type="primary">hflK</name>
    <name evidence="10" type="ORF">FHG71_12760</name>
</gene>
<keyword evidence="7" id="KW-0175">Coiled coil</keyword>
<sequence length="410" mass="43601">MANGGPWGGNRGSGGGGDDDRRPDDRRPPRRPGEGPPIPEIDQLMNRGREQLRVLMGGRGGFPPPNRGGDGPRVTRGTLLIGAGAVALLWAFMSFYTVQPQERSVELFLGSYSDTGEPGLNFAPWPVVTYEVVATTTERTENLGSVAAGANGGGQVEDGLMLTTDANIVDIGFQVTWNVNDPARMLFNIADPEGTVRAVSESVMREIIAASNLAPILNRDRAEIAATARENIQASLDAYDSGINVVRVTLGRADPPTEVIDAFRAVQAAEQERDRLQRQADAYANRVLAESRGQAAQVIEQAEAYRAQTVNNAVGEASRFQAVLGEYRNAEDVTRERIYLETMERVLGNVDKIILDPSVAGADGSQGVVPFLPLDQIMRQPAPAAAPQAPANITGTASPAASATTTATGN</sequence>
<evidence type="ECO:0000259" key="9">
    <source>
        <dbReference type="SMART" id="SM00244"/>
    </source>
</evidence>
<dbReference type="PANTHER" id="PTHR43327:SF2">
    <property type="entry name" value="MODULATOR OF FTSH PROTEASE HFLK"/>
    <property type="match status" value="1"/>
</dbReference>
<feature type="region of interest" description="Disordered" evidence="8">
    <location>
        <begin position="55"/>
        <end position="74"/>
    </location>
</feature>
<feature type="coiled-coil region" evidence="7">
    <location>
        <begin position="259"/>
        <end position="308"/>
    </location>
</feature>
<dbReference type="GO" id="GO:0006508">
    <property type="term" value="P:proteolysis"/>
    <property type="evidence" value="ECO:0007669"/>
    <property type="project" value="UniProtKB-KW"/>
</dbReference>
<dbReference type="PANTHER" id="PTHR43327">
    <property type="entry name" value="STOMATIN-LIKE PROTEIN 2, MITOCHONDRIAL"/>
    <property type="match status" value="1"/>
</dbReference>
<evidence type="ECO:0000256" key="7">
    <source>
        <dbReference type="SAM" id="Coils"/>
    </source>
</evidence>
<evidence type="ECO:0000256" key="1">
    <source>
        <dbReference type="ARBA" id="ARBA00004167"/>
    </source>
</evidence>
<name>A0A5C4NEX0_9RHOB</name>
<organism evidence="10 11">
    <name type="scientific">Rubellimicrobium roseum</name>
    <dbReference type="NCBI Taxonomy" id="687525"/>
    <lineage>
        <taxon>Bacteria</taxon>
        <taxon>Pseudomonadati</taxon>
        <taxon>Pseudomonadota</taxon>
        <taxon>Alphaproteobacteria</taxon>
        <taxon>Rhodobacterales</taxon>
        <taxon>Roseobacteraceae</taxon>
        <taxon>Rubellimicrobium</taxon>
    </lineage>
</organism>
<evidence type="ECO:0000256" key="8">
    <source>
        <dbReference type="SAM" id="MobiDB-lite"/>
    </source>
</evidence>
<accession>A0A5C4NEX0</accession>
<evidence type="ECO:0000256" key="2">
    <source>
        <dbReference type="ARBA" id="ARBA00006971"/>
    </source>
</evidence>
<evidence type="ECO:0000313" key="10">
    <source>
        <dbReference type="EMBL" id="TNC70868.1"/>
    </source>
</evidence>
<dbReference type="SUPFAM" id="SSF117892">
    <property type="entry name" value="Band 7/SPFH domain"/>
    <property type="match status" value="1"/>
</dbReference>
<dbReference type="InterPro" id="IPR036013">
    <property type="entry name" value="Band_7/SPFH_dom_sf"/>
</dbReference>
<feature type="region of interest" description="Disordered" evidence="8">
    <location>
        <begin position="382"/>
        <end position="410"/>
    </location>
</feature>
<evidence type="ECO:0000256" key="5">
    <source>
        <dbReference type="ARBA" id="ARBA00023136"/>
    </source>
</evidence>
<keyword evidence="4 6" id="KW-1133">Transmembrane helix</keyword>
<feature type="compositionally biased region" description="Gly residues" evidence="8">
    <location>
        <begin position="1"/>
        <end position="16"/>
    </location>
</feature>
<evidence type="ECO:0000313" key="11">
    <source>
        <dbReference type="Proteomes" id="UP000305709"/>
    </source>
</evidence>
<feature type="compositionally biased region" description="Basic and acidic residues" evidence="8">
    <location>
        <begin position="18"/>
        <end position="33"/>
    </location>
</feature>
<evidence type="ECO:0000256" key="6">
    <source>
        <dbReference type="RuleBase" id="RU364113"/>
    </source>
</evidence>
<keyword evidence="3 6" id="KW-0812">Transmembrane</keyword>
<dbReference type="GO" id="GO:0008233">
    <property type="term" value="F:peptidase activity"/>
    <property type="evidence" value="ECO:0007669"/>
    <property type="project" value="UniProtKB-KW"/>
</dbReference>
<keyword evidence="10" id="KW-0378">Hydrolase</keyword>
<keyword evidence="10" id="KW-0645">Protease</keyword>
<feature type="region of interest" description="Disordered" evidence="8">
    <location>
        <begin position="1"/>
        <end position="42"/>
    </location>
</feature>
<dbReference type="InterPro" id="IPR010201">
    <property type="entry name" value="HflK"/>
</dbReference>
<keyword evidence="5 6" id="KW-0472">Membrane</keyword>
<dbReference type="AlphaFoldDB" id="A0A5C4NEX0"/>
<comment type="function">
    <text evidence="6">HflC and HflK could encode or regulate a protease.</text>
</comment>
<dbReference type="Pfam" id="PF01145">
    <property type="entry name" value="Band_7"/>
    <property type="match status" value="1"/>
</dbReference>
<evidence type="ECO:0000256" key="4">
    <source>
        <dbReference type="ARBA" id="ARBA00022989"/>
    </source>
</evidence>
<reference evidence="10 11" key="1">
    <citation type="submission" date="2019-06" db="EMBL/GenBank/DDBJ databases">
        <authorList>
            <person name="Jiang L."/>
        </authorList>
    </citation>
    <scope>NUCLEOTIDE SEQUENCE [LARGE SCALE GENOMIC DNA]</scope>
    <source>
        <strain evidence="10 11">YIM 48858</strain>
    </source>
</reference>
<dbReference type="InterPro" id="IPR001107">
    <property type="entry name" value="Band_7"/>
</dbReference>
<dbReference type="NCBIfam" id="TIGR01933">
    <property type="entry name" value="hflK"/>
    <property type="match status" value="1"/>
</dbReference>
<comment type="subunit">
    <text evidence="6">HflC and HflK may interact to form a multimeric complex.</text>
</comment>
<dbReference type="CDD" id="cd03404">
    <property type="entry name" value="SPFH_HflK"/>
    <property type="match status" value="1"/>
</dbReference>
<comment type="subcellular location">
    <subcellularLocation>
        <location evidence="1">Membrane</location>
        <topology evidence="1">Single-pass membrane protein</topology>
    </subcellularLocation>
</comment>